<keyword evidence="2" id="KW-0238">DNA-binding</keyword>
<dbReference type="AlphaFoldDB" id="A0A1I5RA82"/>
<dbReference type="STRING" id="289003.SAMN05216190_112141"/>
<protein>
    <submittedName>
        <fullName evidence="2">Putative DNA-binding domain-containing protein</fullName>
    </submittedName>
</protein>
<dbReference type="InterPro" id="IPR044922">
    <property type="entry name" value="DUF2063_N_sf"/>
</dbReference>
<gene>
    <name evidence="2" type="ORF">SAMN05216190_112141</name>
</gene>
<dbReference type="OrthoDB" id="343356at2"/>
<sequence length="261" mass="28729">MRLNDWQRELEAYLLGSDPTANPALRASLLGSSALSAEQGLAIYHNAYRARLLEALRGDYPAVHGWLGDAEFDALAGAYIAAHPSQHFSLRWLGAGLADFIDAYLVPAQAAPLGELARLEWAFGLAFDAAEADALSLEQMADLPAEDWPNLQVRLLPSVQWQLCRYNSLALWRANKAQDAFPGSLALEQPQVCLIWRQGLISQYRSLQPDEAEALHGMAVAGWNFAELCVQLSELGDNAPLQAATWLRQWLCDGLLQRYGG</sequence>
<evidence type="ECO:0000313" key="3">
    <source>
        <dbReference type="Proteomes" id="UP000198784"/>
    </source>
</evidence>
<organism evidence="2 3">
    <name type="scientific">Pseudomonas borbori</name>
    <dbReference type="NCBI Taxonomy" id="289003"/>
    <lineage>
        <taxon>Bacteria</taxon>
        <taxon>Pseudomonadati</taxon>
        <taxon>Pseudomonadota</taxon>
        <taxon>Gammaproteobacteria</taxon>
        <taxon>Pseudomonadales</taxon>
        <taxon>Pseudomonadaceae</taxon>
        <taxon>Pseudomonas</taxon>
    </lineage>
</organism>
<accession>A0A1I5RA82</accession>
<dbReference type="Proteomes" id="UP000198784">
    <property type="component" value="Unassembled WGS sequence"/>
</dbReference>
<dbReference type="GO" id="GO:0003677">
    <property type="term" value="F:DNA binding"/>
    <property type="evidence" value="ECO:0007669"/>
    <property type="project" value="UniProtKB-KW"/>
</dbReference>
<dbReference type="RefSeq" id="WP_090500958.1">
    <property type="nucleotide sequence ID" value="NZ_FOWX01000012.1"/>
</dbReference>
<reference evidence="3" key="1">
    <citation type="submission" date="2016-10" db="EMBL/GenBank/DDBJ databases">
        <authorList>
            <person name="Varghese N."/>
            <person name="Submissions S."/>
        </authorList>
    </citation>
    <scope>NUCLEOTIDE SEQUENCE [LARGE SCALE GENOMIC DNA]</scope>
    <source>
        <strain evidence="3">DSM 17834</strain>
    </source>
</reference>
<dbReference type="InterPro" id="IPR018640">
    <property type="entry name" value="DUF2063"/>
</dbReference>
<evidence type="ECO:0000259" key="1">
    <source>
        <dbReference type="Pfam" id="PF09836"/>
    </source>
</evidence>
<dbReference type="EMBL" id="FOWX01000012">
    <property type="protein sequence ID" value="SFP55231.1"/>
    <property type="molecule type" value="Genomic_DNA"/>
</dbReference>
<dbReference type="Pfam" id="PF09836">
    <property type="entry name" value="DUF2063"/>
    <property type="match status" value="1"/>
</dbReference>
<dbReference type="Gene3D" id="1.10.150.690">
    <property type="entry name" value="DUF2063"/>
    <property type="match status" value="1"/>
</dbReference>
<proteinExistence type="predicted"/>
<keyword evidence="3" id="KW-1185">Reference proteome</keyword>
<evidence type="ECO:0000313" key="2">
    <source>
        <dbReference type="EMBL" id="SFP55231.1"/>
    </source>
</evidence>
<feature type="domain" description="Putative DNA-binding" evidence="1">
    <location>
        <begin position="6"/>
        <end position="101"/>
    </location>
</feature>
<name>A0A1I5RA82_9PSED</name>